<proteinExistence type="predicted"/>
<dbReference type="AlphaFoldDB" id="A0A5E7JPS2"/>
<reference evidence="1 2" key="1">
    <citation type="submission" date="2019-09" db="EMBL/GenBank/DDBJ databases">
        <authorList>
            <person name="Chandra G."/>
            <person name="Truman W A."/>
        </authorList>
    </citation>
    <scope>NUCLEOTIDE SEQUENCE [LARGE SCALE GENOMIC DNA]</scope>
    <source>
        <strain evidence="1">PS896</strain>
    </source>
</reference>
<dbReference type="EMBL" id="CABVIN010000002">
    <property type="protein sequence ID" value="VVO91429.1"/>
    <property type="molecule type" value="Genomic_DNA"/>
</dbReference>
<protein>
    <submittedName>
        <fullName evidence="1">Uncharacterized protein</fullName>
    </submittedName>
</protein>
<sequence>MLFSKLEFDSISHVGVSRTSTPVSPHFLREREPILVVFKA</sequence>
<dbReference type="Proteomes" id="UP000377224">
    <property type="component" value="Unassembled WGS sequence"/>
</dbReference>
<evidence type="ECO:0000313" key="2">
    <source>
        <dbReference type="Proteomes" id="UP000377224"/>
    </source>
</evidence>
<accession>A0A5E7JPS2</accession>
<evidence type="ECO:0000313" key="1">
    <source>
        <dbReference type="EMBL" id="VVO91429.1"/>
    </source>
</evidence>
<name>A0A5E7JPS2_PSEFL</name>
<organism evidence="1 2">
    <name type="scientific">Pseudomonas fluorescens</name>
    <dbReference type="NCBI Taxonomy" id="294"/>
    <lineage>
        <taxon>Bacteria</taxon>
        <taxon>Pseudomonadati</taxon>
        <taxon>Pseudomonadota</taxon>
        <taxon>Gammaproteobacteria</taxon>
        <taxon>Pseudomonadales</taxon>
        <taxon>Pseudomonadaceae</taxon>
        <taxon>Pseudomonas</taxon>
    </lineage>
</organism>
<gene>
    <name evidence="1" type="ORF">PS896_02348</name>
</gene>